<gene>
    <name evidence="2" type="ORF">CUN48_14985</name>
</gene>
<accession>A0A2M8Q8T5</accession>
<evidence type="ECO:0000313" key="3">
    <source>
        <dbReference type="Proteomes" id="UP000230790"/>
    </source>
</evidence>
<dbReference type="EMBL" id="PGTN01000382">
    <property type="protein sequence ID" value="PJF46205.1"/>
    <property type="molecule type" value="Genomic_DNA"/>
</dbReference>
<evidence type="ECO:0000256" key="1">
    <source>
        <dbReference type="SAM" id="MobiDB-lite"/>
    </source>
</evidence>
<evidence type="ECO:0000313" key="2">
    <source>
        <dbReference type="EMBL" id="PJF46205.1"/>
    </source>
</evidence>
<feature type="non-terminal residue" evidence="2">
    <location>
        <position position="226"/>
    </location>
</feature>
<dbReference type="AlphaFoldDB" id="A0A2M8Q8T5"/>
<name>A0A2M8Q8T5_9CHLR</name>
<protein>
    <submittedName>
        <fullName evidence="2">Uncharacterized protein</fullName>
    </submittedName>
</protein>
<dbReference type="Proteomes" id="UP000230790">
    <property type="component" value="Unassembled WGS sequence"/>
</dbReference>
<organism evidence="2 3">
    <name type="scientific">Candidatus Thermofonsia Clade 3 bacterium</name>
    <dbReference type="NCBI Taxonomy" id="2364212"/>
    <lineage>
        <taxon>Bacteria</taxon>
        <taxon>Bacillati</taxon>
        <taxon>Chloroflexota</taxon>
        <taxon>Candidatus Thermofontia</taxon>
        <taxon>Candidatus Thermofonsia Clade 3</taxon>
    </lineage>
</organism>
<dbReference type="Gene3D" id="2.60.40.10">
    <property type="entry name" value="Immunoglobulins"/>
    <property type="match status" value="1"/>
</dbReference>
<comment type="caution">
    <text evidence="2">The sequence shown here is derived from an EMBL/GenBank/DDBJ whole genome shotgun (WGS) entry which is preliminary data.</text>
</comment>
<dbReference type="Gene3D" id="2.60.20.10">
    <property type="entry name" value="Crystallins"/>
    <property type="match status" value="1"/>
</dbReference>
<sequence length="226" mass="25595">MGYVRRSGAGFQNVPDTFHDRASSIRIPNNWSVRLFEHSERSGASVCVNAPGDSDFSNDRYPDGRSLNDTVSSFEVFTMPNCGDGGSGSPNYPPNTPTLRSPHDWYVAHDGRAPMLCWNNNGDPNGDAVEFFAEVFESARNAQSGWTRETCWRPAELDGGYFGYQWRVKARDVRGAQSGWSEVWHFNKDTNRKQAESQTTHNKPEEAGDDDVDRQNRFQERYDQLL</sequence>
<feature type="region of interest" description="Disordered" evidence="1">
    <location>
        <begin position="187"/>
        <end position="216"/>
    </location>
</feature>
<dbReference type="InterPro" id="IPR013783">
    <property type="entry name" value="Ig-like_fold"/>
</dbReference>
<proteinExistence type="predicted"/>
<reference evidence="2 3" key="1">
    <citation type="submission" date="2017-11" db="EMBL/GenBank/DDBJ databases">
        <title>Evolution of Phototrophy in the Chloroflexi Phylum Driven by Horizontal Gene Transfer.</title>
        <authorList>
            <person name="Ward L.M."/>
            <person name="Hemp J."/>
            <person name="Shih P.M."/>
            <person name="Mcglynn S.E."/>
            <person name="Fischer W."/>
        </authorList>
    </citation>
    <scope>NUCLEOTIDE SEQUENCE [LARGE SCALE GENOMIC DNA]</scope>
    <source>
        <strain evidence="2">JP3_7</strain>
    </source>
</reference>